<dbReference type="RefSeq" id="WP_214437573.1">
    <property type="nucleotide sequence ID" value="NZ_JAECZB010000003.1"/>
</dbReference>
<keyword evidence="2" id="KW-1185">Reference proteome</keyword>
<organism evidence="1 2">
    <name type="scientific">Atlanticothrix silvestris CENA357</name>
    <dbReference type="NCBI Taxonomy" id="1725252"/>
    <lineage>
        <taxon>Bacteria</taxon>
        <taxon>Bacillati</taxon>
        <taxon>Cyanobacteriota</taxon>
        <taxon>Cyanophyceae</taxon>
        <taxon>Nostocales</taxon>
        <taxon>Nodulariaceae</taxon>
        <taxon>Atlanticothrix</taxon>
        <taxon>Atlanticothrix silvestris</taxon>
    </lineage>
</organism>
<protein>
    <submittedName>
        <fullName evidence="1">Uncharacterized protein</fullName>
    </submittedName>
</protein>
<name>A0A8J7H6I5_9CYAN</name>
<dbReference type="Proteomes" id="UP000599391">
    <property type="component" value="Unassembled WGS sequence"/>
</dbReference>
<dbReference type="EMBL" id="JAECZB010000003">
    <property type="protein sequence ID" value="MBH8551262.1"/>
    <property type="molecule type" value="Genomic_DNA"/>
</dbReference>
<evidence type="ECO:0000313" key="1">
    <source>
        <dbReference type="EMBL" id="MBH8551262.1"/>
    </source>
</evidence>
<evidence type="ECO:0000313" key="2">
    <source>
        <dbReference type="Proteomes" id="UP000599391"/>
    </source>
</evidence>
<accession>A0A8J7H6I5</accession>
<reference evidence="1 2" key="1">
    <citation type="journal article" date="2021" name="Int. J. Syst. Evol. Microbiol.">
        <title>Amazonocrinis nigriterrae gen. nov., sp. nov., Atlanticothrix silvestris gen. nov., sp. nov. and Dendronalium phyllosphericum gen. nov., sp. nov., nostocacean cyanobacteria from Brazilian environments.</title>
        <authorList>
            <person name="Alvarenga D.O."/>
            <person name="Andreote A.P.D."/>
            <person name="Branco L.H.Z."/>
            <person name="Delbaje E."/>
            <person name="Cruz R.B."/>
            <person name="Varani A.M."/>
            <person name="Fiore M.F."/>
        </authorList>
    </citation>
    <scope>NUCLEOTIDE SEQUENCE [LARGE SCALE GENOMIC DNA]</scope>
    <source>
        <strain evidence="1 2">CENA357</strain>
    </source>
</reference>
<dbReference type="AlphaFoldDB" id="A0A8J7H6I5"/>
<proteinExistence type="predicted"/>
<comment type="caution">
    <text evidence="1">The sequence shown here is derived from an EMBL/GenBank/DDBJ whole genome shotgun (WGS) entry which is preliminary data.</text>
</comment>
<sequence>MQALIELVRDIRISEQTLVLTDYVGKLYFLFPDGNKVKKPSDGFRQVAVLRGENPQCFVSSMHLSTPTGVSEVLYQGKISYNGQVKPALLLLCALTTNFILQQIDFYSYSCALRAAY</sequence>
<gene>
    <name evidence="1" type="ORF">I8751_02460</name>
</gene>